<accession>A0A7Z8G4Z1</accession>
<evidence type="ECO:0000313" key="4">
    <source>
        <dbReference type="EMBL" id="TFJ25571.1"/>
    </source>
</evidence>
<evidence type="ECO:0000256" key="1">
    <source>
        <dbReference type="ARBA" id="ARBA00022679"/>
    </source>
</evidence>
<protein>
    <recommendedName>
        <fullName evidence="3">N-acetyltransferase domain-containing protein</fullName>
    </recommendedName>
</protein>
<evidence type="ECO:0000256" key="2">
    <source>
        <dbReference type="ARBA" id="ARBA00023315"/>
    </source>
</evidence>
<evidence type="ECO:0000259" key="3">
    <source>
        <dbReference type="PROSITE" id="PS51186"/>
    </source>
</evidence>
<keyword evidence="2" id="KW-0012">Acyltransferase</keyword>
<dbReference type="InterPro" id="IPR050680">
    <property type="entry name" value="YpeA/RimI_acetyltransf"/>
</dbReference>
<keyword evidence="1" id="KW-0808">Transferase</keyword>
<organism evidence="4 5">
    <name type="scientific">Carnobacterium divergens</name>
    <name type="common">Lactobacillus divergens</name>
    <dbReference type="NCBI Taxonomy" id="2748"/>
    <lineage>
        <taxon>Bacteria</taxon>
        <taxon>Bacillati</taxon>
        <taxon>Bacillota</taxon>
        <taxon>Bacilli</taxon>
        <taxon>Lactobacillales</taxon>
        <taxon>Carnobacteriaceae</taxon>
        <taxon>Carnobacterium</taxon>
    </lineage>
</organism>
<dbReference type="EMBL" id="NRPP01000015">
    <property type="protein sequence ID" value="TFJ25571.1"/>
    <property type="molecule type" value="Genomic_DNA"/>
</dbReference>
<evidence type="ECO:0000313" key="5">
    <source>
        <dbReference type="Proteomes" id="UP000297938"/>
    </source>
</evidence>
<sequence length="286" mass="32741">MGGSLLETELCHLQQLTGSHIQAIQTLESAQQKKNLSYKLDPKAFEKNSPHYQHFLYFEKTELKGYLSASTFDGVEIEASILTNNNQEIAIILINALVNYAKEQEIKRILFISDRKDPIIPALIKKYAGAFSFTEYRLNFDPANFNQVDYSPLVLHSASQEDRKLLYRLDHEGFTPQDKLIYDQKKIEALEIEGNYIAYLDNEIVGKIKLDHFQGIIGIYGVVIVSEWQGQGLGRALLNQGIQLAIDQPFQKLYLEVDSQNARALKLYLTAGFYQEAIFDYYELDL</sequence>
<dbReference type="CDD" id="cd04301">
    <property type="entry name" value="NAT_SF"/>
    <property type="match status" value="1"/>
</dbReference>
<dbReference type="Proteomes" id="UP000297938">
    <property type="component" value="Unassembled WGS sequence"/>
</dbReference>
<dbReference type="InterPro" id="IPR000182">
    <property type="entry name" value="GNAT_dom"/>
</dbReference>
<dbReference type="InterPro" id="IPR016181">
    <property type="entry name" value="Acyl_CoA_acyltransferase"/>
</dbReference>
<dbReference type="PROSITE" id="PS51186">
    <property type="entry name" value="GNAT"/>
    <property type="match status" value="1"/>
</dbReference>
<dbReference type="Pfam" id="PF00583">
    <property type="entry name" value="Acetyltransf_1"/>
    <property type="match status" value="1"/>
</dbReference>
<reference evidence="4 5" key="1">
    <citation type="journal article" date="2018" name="Int. J. Food Microbiol.">
        <title>Growth of Carnobacterium spp. isolated from chilled vacuum-packaged meat under relevant acidic conditions.</title>
        <authorList>
            <person name="Zhang P."/>
            <person name="Badoni M."/>
            <person name="Ganzle M."/>
            <person name="Yang X."/>
        </authorList>
    </citation>
    <scope>NUCLEOTIDE SEQUENCE [LARGE SCALE GENOMIC DNA]</scope>
    <source>
        <strain evidence="4 5">B2</strain>
    </source>
</reference>
<gene>
    <name evidence="4" type="ORF">CKN69_08830</name>
</gene>
<dbReference type="AlphaFoldDB" id="A0A7Z8G4Z1"/>
<dbReference type="GO" id="GO:0016747">
    <property type="term" value="F:acyltransferase activity, transferring groups other than amino-acyl groups"/>
    <property type="evidence" value="ECO:0007669"/>
    <property type="project" value="InterPro"/>
</dbReference>
<name>A0A7Z8G4Z1_CARDV</name>
<dbReference type="SUPFAM" id="SSF55729">
    <property type="entry name" value="Acyl-CoA N-acyltransferases (Nat)"/>
    <property type="match status" value="1"/>
</dbReference>
<dbReference type="Gene3D" id="3.40.630.30">
    <property type="match status" value="2"/>
</dbReference>
<feature type="domain" description="N-acetyltransferase" evidence="3">
    <location>
        <begin position="153"/>
        <end position="286"/>
    </location>
</feature>
<comment type="caution">
    <text evidence="4">The sequence shown here is derived from an EMBL/GenBank/DDBJ whole genome shotgun (WGS) entry which is preliminary data.</text>
</comment>
<dbReference type="PANTHER" id="PTHR43420">
    <property type="entry name" value="ACETYLTRANSFERASE"/>
    <property type="match status" value="1"/>
</dbReference>
<proteinExistence type="predicted"/>